<feature type="compositionally biased region" description="Polar residues" evidence="1">
    <location>
        <begin position="133"/>
        <end position="161"/>
    </location>
</feature>
<evidence type="ECO:0000313" key="4">
    <source>
        <dbReference type="Proteomes" id="UP000050465"/>
    </source>
</evidence>
<feature type="chain" id="PRO_5006149226" evidence="2">
    <location>
        <begin position="31"/>
        <end position="374"/>
    </location>
</feature>
<feature type="compositionally biased region" description="Low complexity" evidence="1">
    <location>
        <begin position="162"/>
        <end position="188"/>
    </location>
</feature>
<name>A0A0P8DI54_9CYAN</name>
<feature type="compositionally biased region" description="Low complexity" evidence="1">
    <location>
        <begin position="115"/>
        <end position="132"/>
    </location>
</feature>
<gene>
    <name evidence="3" type="ORF">HLUCCA11_05925</name>
</gene>
<feature type="compositionally biased region" description="Low complexity" evidence="1">
    <location>
        <begin position="87"/>
        <end position="104"/>
    </location>
</feature>
<proteinExistence type="predicted"/>
<reference evidence="3 4" key="1">
    <citation type="submission" date="2015-09" db="EMBL/GenBank/DDBJ databases">
        <title>Identification and resolution of microdiversity through metagenomic sequencing of parallel consortia.</title>
        <authorList>
            <person name="Nelson W.C."/>
            <person name="Romine M.F."/>
            <person name="Lindemann S.R."/>
        </authorList>
    </citation>
    <scope>NUCLEOTIDE SEQUENCE [LARGE SCALE GENOMIC DNA]</scope>
    <source>
        <strain evidence="3">Ana</strain>
    </source>
</reference>
<dbReference type="Proteomes" id="UP000050465">
    <property type="component" value="Unassembled WGS sequence"/>
</dbReference>
<sequence>MKVIQFIHPMFLTALGLHAALMFIPTGSEAEPTLIEEDVPLTELTKNPPDASELGALPVPDPNVSTGSAVKADATIAASAPNSVPKSAAPGTAGASSSSRLSGAVIQSNNAPVPSGGVSNQSAGGNAAAGSSLPNLAETNSAETNSAETNNAGSSLPNLVTANNAENRNPPSASSAPTTAANTATGEETAAGSNAINAVLLSKLIASSNRPVPTTLQPLLEDLLAGLTYRIEGTDDESAAENLRAWKASIGRQASAVGIENIDPIFNSDHVLEYPLESALSLKGRSLSVCLEELPGKAEIGLLFDSQGELVGQPVLIRSTGYEVLNREAIAIITQPENLPEELPEDSASKAYLYDVTVDYDNEGCVSLESLQAQ</sequence>
<keyword evidence="2" id="KW-0732">Signal</keyword>
<dbReference type="AlphaFoldDB" id="A0A0P8DI54"/>
<comment type="caution">
    <text evidence="3">The sequence shown here is derived from an EMBL/GenBank/DDBJ whole genome shotgun (WGS) entry which is preliminary data.</text>
</comment>
<evidence type="ECO:0000313" key="3">
    <source>
        <dbReference type="EMBL" id="KPQ36397.1"/>
    </source>
</evidence>
<feature type="region of interest" description="Disordered" evidence="1">
    <location>
        <begin position="81"/>
        <end position="188"/>
    </location>
</feature>
<dbReference type="PATRIC" id="fig|1666911.3.peg.5105"/>
<feature type="signal peptide" evidence="2">
    <location>
        <begin position="1"/>
        <end position="30"/>
    </location>
</feature>
<evidence type="ECO:0000256" key="2">
    <source>
        <dbReference type="SAM" id="SignalP"/>
    </source>
</evidence>
<dbReference type="EMBL" id="LJZR01000006">
    <property type="protein sequence ID" value="KPQ36397.1"/>
    <property type="molecule type" value="Genomic_DNA"/>
</dbReference>
<organism evidence="3 4">
    <name type="scientific">Phormidesmis priestleyi Ana</name>
    <dbReference type="NCBI Taxonomy" id="1666911"/>
    <lineage>
        <taxon>Bacteria</taxon>
        <taxon>Bacillati</taxon>
        <taxon>Cyanobacteriota</taxon>
        <taxon>Cyanophyceae</taxon>
        <taxon>Leptolyngbyales</taxon>
        <taxon>Leptolyngbyaceae</taxon>
        <taxon>Phormidesmis</taxon>
    </lineage>
</organism>
<protein>
    <submittedName>
        <fullName evidence="3">Gram-negative bacterial tonB protein</fullName>
    </submittedName>
</protein>
<accession>A0A0P8DI54</accession>
<evidence type="ECO:0000256" key="1">
    <source>
        <dbReference type="SAM" id="MobiDB-lite"/>
    </source>
</evidence>
<feature type="region of interest" description="Disordered" evidence="1">
    <location>
        <begin position="45"/>
        <end position="68"/>
    </location>
</feature>